<keyword evidence="1" id="KW-0472">Membrane</keyword>
<dbReference type="AlphaFoldDB" id="A0A343TKY2"/>
<dbReference type="OrthoDB" id="306168at2157"/>
<proteinExistence type="predicted"/>
<keyword evidence="1" id="KW-1133">Transmembrane helix</keyword>
<gene>
    <name evidence="2" type="ORF">AArcSl_2129</name>
</gene>
<dbReference type="InterPro" id="IPR058339">
    <property type="entry name" value="DUF8026"/>
</dbReference>
<organism evidence="2 3">
    <name type="scientific">Halalkaliarchaeum desulfuricum</name>
    <dbReference type="NCBI Taxonomy" id="2055893"/>
    <lineage>
        <taxon>Archaea</taxon>
        <taxon>Methanobacteriati</taxon>
        <taxon>Methanobacteriota</taxon>
        <taxon>Stenosarchaea group</taxon>
        <taxon>Halobacteria</taxon>
        <taxon>Halobacteriales</taxon>
        <taxon>Haloferacaceae</taxon>
        <taxon>Halalkaliarchaeum</taxon>
    </lineage>
</organism>
<dbReference type="KEGG" id="hdf:AArcSl_2129"/>
<reference evidence="3" key="1">
    <citation type="submission" date="2017-11" db="EMBL/GenBank/DDBJ databases">
        <title>Phenotypic and genomic properties of facultatively anaerobic sulfur-reducing natronoarchaea from hypersaline soda lakes.</title>
        <authorList>
            <person name="Sorokin D.Y."/>
            <person name="Kublanov I.V."/>
            <person name="Roman P."/>
            <person name="Sinninghe Damste J.S."/>
            <person name="Golyshin P.N."/>
            <person name="Rojo D."/>
            <person name="Ciordia S."/>
            <person name="Mena M.D.C."/>
            <person name="Ferrer M."/>
            <person name="Messina E."/>
            <person name="Smedile F."/>
            <person name="La Spada G."/>
            <person name="La Cono V."/>
            <person name="Yakimov M.M."/>
        </authorList>
    </citation>
    <scope>NUCLEOTIDE SEQUENCE [LARGE SCALE GENOMIC DNA]</scope>
    <source>
        <strain evidence="3">AArc-Sl</strain>
    </source>
</reference>
<dbReference type="Proteomes" id="UP000263012">
    <property type="component" value="Chromosome"/>
</dbReference>
<evidence type="ECO:0000313" key="2">
    <source>
        <dbReference type="EMBL" id="AUX09754.1"/>
    </source>
</evidence>
<protein>
    <submittedName>
        <fullName evidence="2">Uncharacterized protein</fullName>
    </submittedName>
</protein>
<dbReference type="EMBL" id="CP025066">
    <property type="protein sequence ID" value="AUX09754.1"/>
    <property type="molecule type" value="Genomic_DNA"/>
</dbReference>
<dbReference type="Pfam" id="PF26069">
    <property type="entry name" value="DUF8026"/>
    <property type="match status" value="1"/>
</dbReference>
<keyword evidence="3" id="KW-1185">Reference proteome</keyword>
<dbReference type="RefSeq" id="WP_217563441.1">
    <property type="nucleotide sequence ID" value="NZ_CP025066.1"/>
</dbReference>
<dbReference type="GeneID" id="37878480"/>
<evidence type="ECO:0000256" key="1">
    <source>
        <dbReference type="SAM" id="Phobius"/>
    </source>
</evidence>
<feature type="transmembrane region" description="Helical" evidence="1">
    <location>
        <begin position="18"/>
        <end position="38"/>
    </location>
</feature>
<accession>A0A343TKY2</accession>
<keyword evidence="1" id="KW-0812">Transmembrane</keyword>
<sequence>MTGITPVVGQILGLSIEAWIGMIIAIIAFWVLATWALFKTLRQDERKLELVDRQGKIETYSPQALQDLRDWIEANPDDPLVEEARAEYNKCVESLNEVDEPFYDWSQEKIDNLEKL</sequence>
<name>A0A343TKY2_9EURY</name>
<evidence type="ECO:0000313" key="3">
    <source>
        <dbReference type="Proteomes" id="UP000263012"/>
    </source>
</evidence>